<dbReference type="Proteomes" id="UP001054252">
    <property type="component" value="Unassembled WGS sequence"/>
</dbReference>
<sequence>MAEHHEQPEKVNGAPVGDKHHKAKRIHREETLYGILHRVLATIFFPDPSSSAASTPLLQRIKLSLSENGHQLPEACKNTGQHILLWTRRGSHLRALLVISAGTISLLTLTGLLIFVLFFLAATVNAVVISLLMSLAAAGGFLALFFICVMAIYIGALSVAVVTISTATISAIAAVLIVTGWIGFFWTIWVATKKSVSLAKNSLSKTGSALSAYSSGRHTHGHDVPTTL</sequence>
<protein>
    <submittedName>
        <fullName evidence="3">Uncharacterized protein</fullName>
    </submittedName>
</protein>
<evidence type="ECO:0000313" key="4">
    <source>
        <dbReference type="Proteomes" id="UP001054252"/>
    </source>
</evidence>
<accession>A0AAV5K046</accession>
<dbReference type="PANTHER" id="PTHR35508:SF1">
    <property type="entry name" value="VOLTAGE-DEPENDENT L-TYPE CALCIUM CHANNEL SUBUNIT"/>
    <property type="match status" value="1"/>
</dbReference>
<feature type="transmembrane region" description="Helical" evidence="2">
    <location>
        <begin position="161"/>
        <end position="189"/>
    </location>
</feature>
<keyword evidence="2" id="KW-1133">Transmembrane helix</keyword>
<organism evidence="3 4">
    <name type="scientific">Rubroshorea leprosula</name>
    <dbReference type="NCBI Taxonomy" id="152421"/>
    <lineage>
        <taxon>Eukaryota</taxon>
        <taxon>Viridiplantae</taxon>
        <taxon>Streptophyta</taxon>
        <taxon>Embryophyta</taxon>
        <taxon>Tracheophyta</taxon>
        <taxon>Spermatophyta</taxon>
        <taxon>Magnoliopsida</taxon>
        <taxon>eudicotyledons</taxon>
        <taxon>Gunneridae</taxon>
        <taxon>Pentapetalae</taxon>
        <taxon>rosids</taxon>
        <taxon>malvids</taxon>
        <taxon>Malvales</taxon>
        <taxon>Dipterocarpaceae</taxon>
        <taxon>Rubroshorea</taxon>
    </lineage>
</organism>
<feature type="transmembrane region" description="Helical" evidence="2">
    <location>
        <begin position="127"/>
        <end position="154"/>
    </location>
</feature>
<proteinExistence type="predicted"/>
<reference evidence="3 4" key="1">
    <citation type="journal article" date="2021" name="Commun. Biol.">
        <title>The genome of Shorea leprosula (Dipterocarpaceae) highlights the ecological relevance of drought in aseasonal tropical rainforests.</title>
        <authorList>
            <person name="Ng K.K.S."/>
            <person name="Kobayashi M.J."/>
            <person name="Fawcett J.A."/>
            <person name="Hatakeyama M."/>
            <person name="Paape T."/>
            <person name="Ng C.H."/>
            <person name="Ang C.C."/>
            <person name="Tnah L.H."/>
            <person name="Lee C.T."/>
            <person name="Nishiyama T."/>
            <person name="Sese J."/>
            <person name="O'Brien M.J."/>
            <person name="Copetti D."/>
            <person name="Mohd Noor M.I."/>
            <person name="Ong R.C."/>
            <person name="Putra M."/>
            <person name="Sireger I.Z."/>
            <person name="Indrioko S."/>
            <person name="Kosugi Y."/>
            <person name="Izuno A."/>
            <person name="Isagi Y."/>
            <person name="Lee S.L."/>
            <person name="Shimizu K.K."/>
        </authorList>
    </citation>
    <scope>NUCLEOTIDE SEQUENCE [LARGE SCALE GENOMIC DNA]</scope>
    <source>
        <strain evidence="3">214</strain>
    </source>
</reference>
<dbReference type="AlphaFoldDB" id="A0AAV5K046"/>
<dbReference type="PANTHER" id="PTHR35508">
    <property type="entry name" value="VOLTAGE-DEPENDENT L-TYPE CALCIUM CHANNEL SUBUNIT"/>
    <property type="match status" value="1"/>
</dbReference>
<dbReference type="EMBL" id="BPVZ01000055">
    <property type="protein sequence ID" value="GKV20314.1"/>
    <property type="molecule type" value="Genomic_DNA"/>
</dbReference>
<feature type="region of interest" description="Disordered" evidence="1">
    <location>
        <begin position="209"/>
        <end position="228"/>
    </location>
</feature>
<gene>
    <name evidence="3" type="ORF">SLEP1_g30462</name>
</gene>
<feature type="transmembrane region" description="Helical" evidence="2">
    <location>
        <begin position="95"/>
        <end position="121"/>
    </location>
</feature>
<evidence type="ECO:0000256" key="1">
    <source>
        <dbReference type="SAM" id="MobiDB-lite"/>
    </source>
</evidence>
<feature type="region of interest" description="Disordered" evidence="1">
    <location>
        <begin position="1"/>
        <end position="23"/>
    </location>
</feature>
<keyword evidence="2" id="KW-0472">Membrane</keyword>
<keyword evidence="4" id="KW-1185">Reference proteome</keyword>
<evidence type="ECO:0000256" key="2">
    <source>
        <dbReference type="SAM" id="Phobius"/>
    </source>
</evidence>
<evidence type="ECO:0000313" key="3">
    <source>
        <dbReference type="EMBL" id="GKV20314.1"/>
    </source>
</evidence>
<comment type="caution">
    <text evidence="3">The sequence shown here is derived from an EMBL/GenBank/DDBJ whole genome shotgun (WGS) entry which is preliminary data.</text>
</comment>
<keyword evidence="2" id="KW-0812">Transmembrane</keyword>
<name>A0AAV5K046_9ROSI</name>